<dbReference type="InterPro" id="IPR021908">
    <property type="entry name" value="YfbK_C"/>
</dbReference>
<evidence type="ECO:0000313" key="3">
    <source>
        <dbReference type="Proteomes" id="UP001500459"/>
    </source>
</evidence>
<evidence type="ECO:0000259" key="1">
    <source>
        <dbReference type="PROSITE" id="PS50234"/>
    </source>
</evidence>
<dbReference type="PROSITE" id="PS50234">
    <property type="entry name" value="VWFA"/>
    <property type="match status" value="1"/>
</dbReference>
<dbReference type="PANTHER" id="PTHR10579:SF43">
    <property type="entry name" value="ZINC FINGER (C3HC4-TYPE RING FINGER) FAMILY PROTEIN"/>
    <property type="match status" value="1"/>
</dbReference>
<proteinExistence type="predicted"/>
<feature type="domain" description="VWFA" evidence="1">
    <location>
        <begin position="163"/>
        <end position="341"/>
    </location>
</feature>
<keyword evidence="3" id="KW-1185">Reference proteome</keyword>
<dbReference type="InterPro" id="IPR051266">
    <property type="entry name" value="CLCR"/>
</dbReference>
<dbReference type="CDD" id="cd01465">
    <property type="entry name" value="vWA_subgroup"/>
    <property type="match status" value="1"/>
</dbReference>
<gene>
    <name evidence="2" type="ORF">GCM10022393_12860</name>
</gene>
<dbReference type="Proteomes" id="UP001500459">
    <property type="component" value="Unassembled WGS sequence"/>
</dbReference>
<dbReference type="Pfam" id="PF12450">
    <property type="entry name" value="vWF_A"/>
    <property type="match status" value="1"/>
</dbReference>
<dbReference type="InterPro" id="IPR022156">
    <property type="entry name" value="Uncharacterised_YfbK_N"/>
</dbReference>
<dbReference type="InterPro" id="IPR002035">
    <property type="entry name" value="VWF_A"/>
</dbReference>
<dbReference type="SUPFAM" id="SSF53300">
    <property type="entry name" value="vWA-like"/>
    <property type="match status" value="1"/>
</dbReference>
<comment type="caution">
    <text evidence="2">The sequence shown here is derived from an EMBL/GenBank/DDBJ whole genome shotgun (WGS) entry which is preliminary data.</text>
</comment>
<dbReference type="InterPro" id="IPR036465">
    <property type="entry name" value="vWFA_dom_sf"/>
</dbReference>
<protein>
    <recommendedName>
        <fullName evidence="1">VWFA domain-containing protein</fullName>
    </recommendedName>
</protein>
<name>A0ABP7XFN7_9FLAO</name>
<accession>A0ABP7XFN7</accession>
<evidence type="ECO:0000313" key="2">
    <source>
        <dbReference type="EMBL" id="GAA4113694.1"/>
    </source>
</evidence>
<organism evidence="2 3">
    <name type="scientific">Aquimarina addita</name>
    <dbReference type="NCBI Taxonomy" id="870485"/>
    <lineage>
        <taxon>Bacteria</taxon>
        <taxon>Pseudomonadati</taxon>
        <taxon>Bacteroidota</taxon>
        <taxon>Flavobacteriia</taxon>
        <taxon>Flavobacteriales</taxon>
        <taxon>Flavobacteriaceae</taxon>
        <taxon>Aquimarina</taxon>
    </lineage>
</organism>
<dbReference type="PROSITE" id="PS51257">
    <property type="entry name" value="PROKAR_LIPOPROTEIN"/>
    <property type="match status" value="1"/>
</dbReference>
<dbReference type="PANTHER" id="PTHR10579">
    <property type="entry name" value="CALCIUM-ACTIVATED CHLORIDE CHANNEL REGULATOR"/>
    <property type="match status" value="1"/>
</dbReference>
<reference evidence="3" key="1">
    <citation type="journal article" date="2019" name="Int. J. Syst. Evol. Microbiol.">
        <title>The Global Catalogue of Microorganisms (GCM) 10K type strain sequencing project: providing services to taxonomists for standard genome sequencing and annotation.</title>
        <authorList>
            <consortium name="The Broad Institute Genomics Platform"/>
            <consortium name="The Broad Institute Genome Sequencing Center for Infectious Disease"/>
            <person name="Wu L."/>
            <person name="Ma J."/>
        </authorList>
    </citation>
    <scope>NUCLEOTIDE SEQUENCE [LARGE SCALE GENOMIC DNA]</scope>
    <source>
        <strain evidence="3">JCM 17106</strain>
    </source>
</reference>
<sequence>MIKKIGVLSVSLFFLGMSSCDQYPKRMHSIQENIVLKESTTFDQSDELIQIPDDNSESYKEIVENRFENVSLSPLSTFSIDVDKASYSNIRRMINNGQDIPEDAVKIEEMINYFTYQYEQPLDEHPFAIHTESGTTPWNQETQLVKIGIKGKEIPTDNIPASNLVFLIDASGSMEDENKLPLLKKAFKLLVSQLRKKDKVSIVVYAGAAGVVLKPTSGDNKEKIIEALEQLGAGGSTAGGKGIKLAYKLAEKNFVRNGNNRVILATDGDFNAGASSDKAMEKLIEEKRESGVFLTCLGFGMGNYKDSKMETLADKGNGNYAYIDSMQEAQRVLVTEFGGTMFTIAKDVKIQVEFNPMKIKGYRLLGYENRLLNDEDFMDDTKDAGELGSGHTVTALYEVIPVGVDSKYLKNVAELKYTDQKIQDNFGNELLTVKFRYKKPVETESIEMTHICEASKEESMSTDLKFAASVAWFGMQLRNSEYIKNTNLQEVIALAKNNKGIDDQGYRAEFVRLMETYNSIN</sequence>
<dbReference type="Pfam" id="PF12034">
    <property type="entry name" value="YfbK_C"/>
    <property type="match status" value="1"/>
</dbReference>
<dbReference type="Pfam" id="PF00092">
    <property type="entry name" value="VWA"/>
    <property type="match status" value="1"/>
</dbReference>
<dbReference type="SMART" id="SM00327">
    <property type="entry name" value="VWA"/>
    <property type="match status" value="1"/>
</dbReference>
<dbReference type="Gene3D" id="3.40.50.410">
    <property type="entry name" value="von Willebrand factor, type A domain"/>
    <property type="match status" value="1"/>
</dbReference>
<dbReference type="EMBL" id="BAABCW010000003">
    <property type="protein sequence ID" value="GAA4113694.1"/>
    <property type="molecule type" value="Genomic_DNA"/>
</dbReference>